<dbReference type="SUPFAM" id="SSF89155">
    <property type="entry name" value="TorD-like"/>
    <property type="match status" value="1"/>
</dbReference>
<dbReference type="PANTHER" id="PTHR34227:SF1">
    <property type="entry name" value="DIMETHYL SULFOXIDE REDUCTASE CHAPERONE-RELATED"/>
    <property type="match status" value="1"/>
</dbReference>
<accession>A0ABM7WL69</accession>
<dbReference type="Pfam" id="PF02613">
    <property type="entry name" value="Nitrate_red_del"/>
    <property type="match status" value="1"/>
</dbReference>
<dbReference type="Proteomes" id="UP001320544">
    <property type="component" value="Chromosome"/>
</dbReference>
<dbReference type="EMBL" id="AP025564">
    <property type="protein sequence ID" value="BDE97137.1"/>
    <property type="molecule type" value="Genomic_DNA"/>
</dbReference>
<sequence>MGEGKAPEEWMCGATAFELLSLAFLLPTKNTAEALVAGEFADACEEVLEAFGCDSPAVGDIASFLGDYDGKDAEEVFHALRTEYTYLFVGEREPRVTPFVGVWAAQERGQKGLLFVSKESVEIEHFMRDRGVAKNLEAGQVNDPVDHIGTVFEFMKYLCLANAKAIQAPQGVVIEEGDYETFVCEHVSPYARWFSDQVFEQARCPFYKAMALFLGQVLELFAPMRSA</sequence>
<keyword evidence="3" id="KW-1185">Reference proteome</keyword>
<dbReference type="InterPro" id="IPR036411">
    <property type="entry name" value="TorD-like_sf"/>
</dbReference>
<gene>
    <name evidence="2" type="ORF">CE91St30_24700</name>
</gene>
<dbReference type="InterPro" id="IPR020945">
    <property type="entry name" value="DMSO/NO3_reduct_chaperone"/>
</dbReference>
<evidence type="ECO:0000256" key="1">
    <source>
        <dbReference type="ARBA" id="ARBA00023186"/>
    </source>
</evidence>
<dbReference type="Gene3D" id="1.10.3480.10">
    <property type="entry name" value="TorD-like"/>
    <property type="match status" value="1"/>
</dbReference>
<protein>
    <recommendedName>
        <fullName evidence="4">Molecular chaperone TorD</fullName>
    </recommendedName>
</protein>
<organism evidence="2 3">
    <name type="scientific">Raoultibacter timonensis</name>
    <dbReference type="NCBI Taxonomy" id="1907662"/>
    <lineage>
        <taxon>Bacteria</taxon>
        <taxon>Bacillati</taxon>
        <taxon>Actinomycetota</taxon>
        <taxon>Coriobacteriia</taxon>
        <taxon>Eggerthellales</taxon>
        <taxon>Eggerthellaceae</taxon>
        <taxon>Raoultibacter</taxon>
    </lineage>
</organism>
<keyword evidence="1" id="KW-0143">Chaperone</keyword>
<reference evidence="2 3" key="1">
    <citation type="submission" date="2022-01" db="EMBL/GenBank/DDBJ databases">
        <title>Novel bile acid biosynthetic pathways are enriched in the microbiome of centenarians.</title>
        <authorList>
            <person name="Sato Y."/>
            <person name="Atarashi K."/>
            <person name="Plichta R.D."/>
            <person name="Arai Y."/>
            <person name="Sasajima S."/>
            <person name="Kearney M.S."/>
            <person name="Suda W."/>
            <person name="Takeshita K."/>
            <person name="Sasaki T."/>
            <person name="Okamoto S."/>
            <person name="Skelly N.A."/>
            <person name="Okamura Y."/>
            <person name="Vlamakis H."/>
            <person name="Li Y."/>
            <person name="Tanoue T."/>
            <person name="Takei H."/>
            <person name="Nittono H."/>
            <person name="Narushima S."/>
            <person name="Irie J."/>
            <person name="Itoh H."/>
            <person name="Moriya K."/>
            <person name="Sugiura Y."/>
            <person name="Suematsu M."/>
            <person name="Moritoki N."/>
            <person name="Shibata S."/>
            <person name="Littman R.D."/>
            <person name="Fischbach A.M."/>
            <person name="Uwamino Y."/>
            <person name="Inoue T."/>
            <person name="Honda A."/>
            <person name="Hattori M."/>
            <person name="Murai T."/>
            <person name="Xavier J.R."/>
            <person name="Hirose N."/>
            <person name="Honda K."/>
        </authorList>
    </citation>
    <scope>NUCLEOTIDE SEQUENCE [LARGE SCALE GENOMIC DNA]</scope>
    <source>
        <strain evidence="2 3">CE91-St30</strain>
    </source>
</reference>
<evidence type="ECO:0000313" key="2">
    <source>
        <dbReference type="EMBL" id="BDE97137.1"/>
    </source>
</evidence>
<dbReference type="PANTHER" id="PTHR34227">
    <property type="entry name" value="CHAPERONE PROTEIN YCDY"/>
    <property type="match status" value="1"/>
</dbReference>
<dbReference type="RefSeq" id="WP_244386289.1">
    <property type="nucleotide sequence ID" value="NZ_AP025564.1"/>
</dbReference>
<evidence type="ECO:0000313" key="3">
    <source>
        <dbReference type="Proteomes" id="UP001320544"/>
    </source>
</evidence>
<name>A0ABM7WL69_9ACTN</name>
<evidence type="ECO:0008006" key="4">
    <source>
        <dbReference type="Google" id="ProtNLM"/>
    </source>
</evidence>
<proteinExistence type="predicted"/>
<dbReference type="InterPro" id="IPR050289">
    <property type="entry name" value="TorD/DmsD_chaperones"/>
</dbReference>